<name>A0A4U7AQ69_9PEZI</name>
<feature type="region of interest" description="Disordered" evidence="1">
    <location>
        <begin position="177"/>
        <end position="197"/>
    </location>
</feature>
<feature type="compositionally biased region" description="Polar residues" evidence="1">
    <location>
        <begin position="38"/>
        <end position="62"/>
    </location>
</feature>
<feature type="transmembrane region" description="Helical" evidence="2">
    <location>
        <begin position="245"/>
        <end position="269"/>
    </location>
</feature>
<feature type="compositionally biased region" description="Basic and acidic residues" evidence="1">
    <location>
        <begin position="79"/>
        <end position="93"/>
    </location>
</feature>
<feature type="region of interest" description="Disordered" evidence="1">
    <location>
        <begin position="1"/>
        <end position="156"/>
    </location>
</feature>
<comment type="caution">
    <text evidence="3">The sequence shown here is derived from an EMBL/GenBank/DDBJ whole genome shotgun (WGS) entry which is preliminary data.</text>
</comment>
<protein>
    <submittedName>
        <fullName evidence="3">Uncharacterized protein</fullName>
    </submittedName>
</protein>
<evidence type="ECO:0000256" key="2">
    <source>
        <dbReference type="SAM" id="Phobius"/>
    </source>
</evidence>
<keyword evidence="2" id="KW-0472">Membrane</keyword>
<evidence type="ECO:0000313" key="4">
    <source>
        <dbReference type="Proteomes" id="UP000308133"/>
    </source>
</evidence>
<feature type="compositionally biased region" description="Basic and acidic residues" evidence="1">
    <location>
        <begin position="15"/>
        <end position="28"/>
    </location>
</feature>
<feature type="transmembrane region" description="Helical" evidence="2">
    <location>
        <begin position="289"/>
        <end position="313"/>
    </location>
</feature>
<accession>A0A4U7AQ69</accession>
<organism evidence="3 4">
    <name type="scientific">Elsinoe australis</name>
    <dbReference type="NCBI Taxonomy" id="40998"/>
    <lineage>
        <taxon>Eukaryota</taxon>
        <taxon>Fungi</taxon>
        <taxon>Dikarya</taxon>
        <taxon>Ascomycota</taxon>
        <taxon>Pezizomycotina</taxon>
        <taxon>Dothideomycetes</taxon>
        <taxon>Dothideomycetidae</taxon>
        <taxon>Myriangiales</taxon>
        <taxon>Elsinoaceae</taxon>
        <taxon>Elsinoe</taxon>
    </lineage>
</organism>
<feature type="compositionally biased region" description="Polar residues" evidence="1">
    <location>
        <begin position="122"/>
        <end position="139"/>
    </location>
</feature>
<keyword evidence="2" id="KW-1133">Transmembrane helix</keyword>
<evidence type="ECO:0000313" key="3">
    <source>
        <dbReference type="EMBL" id="TKX18690.1"/>
    </source>
</evidence>
<reference evidence="3 4" key="1">
    <citation type="submission" date="2018-02" db="EMBL/GenBank/DDBJ databases">
        <title>Draft genome sequences of Elsinoe sp., causing black scab on jojoba.</title>
        <authorList>
            <person name="Stodart B."/>
            <person name="Jeffress S."/>
            <person name="Ash G."/>
            <person name="Arun Chinnappa K."/>
        </authorList>
    </citation>
    <scope>NUCLEOTIDE SEQUENCE [LARGE SCALE GENOMIC DNA]</scope>
    <source>
        <strain evidence="3 4">Hillstone_2</strain>
    </source>
</reference>
<proteinExistence type="predicted"/>
<feature type="transmembrane region" description="Helical" evidence="2">
    <location>
        <begin position="355"/>
        <end position="375"/>
    </location>
</feature>
<feature type="transmembrane region" description="Helical" evidence="2">
    <location>
        <begin position="824"/>
        <end position="844"/>
    </location>
</feature>
<dbReference type="AlphaFoldDB" id="A0A4U7AQ69"/>
<feature type="compositionally biased region" description="Low complexity" evidence="1">
    <location>
        <begin position="186"/>
        <end position="197"/>
    </location>
</feature>
<gene>
    <name evidence="3" type="ORF">C1H76_9480</name>
</gene>
<dbReference type="Proteomes" id="UP000308133">
    <property type="component" value="Unassembled WGS sequence"/>
</dbReference>
<sequence>MDRNDAPGAIPPKTPTEDKQQHDHKETPSAKVPLIPSSPDSPAHTSGIADNSSTLDGTISSQAHRRQAYHRLTSSADVTAERDGHRSETDRLVDTNNDDGNAIGLGIVRKMSRMRSPKKVSIDSTPRNPPLTKSPSSGDKTPKSPFQFRSLSGLSSPDIQAIQNEDTAYEGAGVQEPPLEFRGHRSNQPSTSSLQSSLRKSFRVTEEDFNGRPSTPGAQSAFDVSFHPPHACPPSHPFYQKGWSWFAIALITYTVFSTVCSGIFLIIAWKGTRWGSKIRTGSIFKPSDASIVTTVLAKAIELSFVAAVVTFLGQALSRRAFNKDQGRGVTLAEFSMRSWILQPGTMMTHPSSVKYGALSVLGAFSLAATILATLYTTAANALVLPQLKYGNWEAKPMQGLVRSSFGNVQYIKSNCKTPISDQVEQHSSLDCFQVQNAGQSFLNYQRYLAIWTTLNENSNSTTDPYKRPPGFGLMYENTTITAPWIDIQPPLNEDGRIITNSSLAYPHAGVYQAARDPTNGILQPQELDGLGLYGVRAAVASPVMNVLCIQTPKKADLDPLVYETWPAAGNFSQFNSTIWPAQIANVTSSNFNNATALDKYFRWGNTTEGLLARPIFARYPIKYDTLLNHTQAGYGRDAIYLLGRRIDEYVICELSASLTPNCATDYNATASSGSMEAVCSNKTYSDIPRDRNVDIDGDAIQGLSTRSKDWFEVAGEWGKSLALHTGISEGRGSNSRILMNLLLTPPEPGLPQRLKRATPSISEALAVMAGSTLMYSSLDAPFNTRQWNENFTSNILEVAQPETFKAWVRGQEYASGGIDAKSRAFLLILFPVFVFNALMLGYFLSQRGLVTDYSEPPNLFALALNSPPSHLLAGSCGAGPHGDQYKVNWFFQQENDHLYMESGAEPEGYTHGGTKMPYVDGEEIELVGSPHQAQFNTLSKRKSLL</sequence>
<keyword evidence="2" id="KW-0812">Transmembrane</keyword>
<dbReference type="EMBL" id="PTQR01000128">
    <property type="protein sequence ID" value="TKX18690.1"/>
    <property type="molecule type" value="Genomic_DNA"/>
</dbReference>
<feature type="compositionally biased region" description="Polar residues" evidence="1">
    <location>
        <begin position="147"/>
        <end position="156"/>
    </location>
</feature>
<evidence type="ECO:0000256" key="1">
    <source>
        <dbReference type="SAM" id="MobiDB-lite"/>
    </source>
</evidence>